<reference evidence="1" key="2">
    <citation type="journal article" date="2015" name="Data Brief">
        <title>Shoot transcriptome of the giant reed, Arundo donax.</title>
        <authorList>
            <person name="Barrero R.A."/>
            <person name="Guerrero F.D."/>
            <person name="Moolhuijzen P."/>
            <person name="Goolsby J.A."/>
            <person name="Tidwell J."/>
            <person name="Bellgard S.E."/>
            <person name="Bellgard M.I."/>
        </authorList>
    </citation>
    <scope>NUCLEOTIDE SEQUENCE</scope>
    <source>
        <tissue evidence="1">Shoot tissue taken approximately 20 cm above the soil surface</tissue>
    </source>
</reference>
<dbReference type="AlphaFoldDB" id="A0A0A8YD57"/>
<organism evidence="1">
    <name type="scientific">Arundo donax</name>
    <name type="common">Giant reed</name>
    <name type="synonym">Donax arundinaceus</name>
    <dbReference type="NCBI Taxonomy" id="35708"/>
    <lineage>
        <taxon>Eukaryota</taxon>
        <taxon>Viridiplantae</taxon>
        <taxon>Streptophyta</taxon>
        <taxon>Embryophyta</taxon>
        <taxon>Tracheophyta</taxon>
        <taxon>Spermatophyta</taxon>
        <taxon>Magnoliopsida</taxon>
        <taxon>Liliopsida</taxon>
        <taxon>Poales</taxon>
        <taxon>Poaceae</taxon>
        <taxon>PACMAD clade</taxon>
        <taxon>Arundinoideae</taxon>
        <taxon>Arundineae</taxon>
        <taxon>Arundo</taxon>
    </lineage>
</organism>
<dbReference type="EMBL" id="GBRH01274375">
    <property type="protein sequence ID" value="JAD23520.1"/>
    <property type="molecule type" value="Transcribed_RNA"/>
</dbReference>
<proteinExistence type="predicted"/>
<accession>A0A0A8YD57</accession>
<name>A0A0A8YD57_ARUDO</name>
<evidence type="ECO:0000313" key="1">
    <source>
        <dbReference type="EMBL" id="JAD23520.1"/>
    </source>
</evidence>
<reference evidence="1" key="1">
    <citation type="submission" date="2014-09" db="EMBL/GenBank/DDBJ databases">
        <authorList>
            <person name="Magalhaes I.L.F."/>
            <person name="Oliveira U."/>
            <person name="Santos F.R."/>
            <person name="Vidigal T.H.D.A."/>
            <person name="Brescovit A.D."/>
            <person name="Santos A.J."/>
        </authorList>
    </citation>
    <scope>NUCLEOTIDE SEQUENCE</scope>
    <source>
        <tissue evidence="1">Shoot tissue taken approximately 20 cm above the soil surface</tissue>
    </source>
</reference>
<sequence length="38" mass="4320">MFQATPRSNFMAGYAYKTRNTLVRGNNSSLLNCQLTHL</sequence>
<protein>
    <submittedName>
        <fullName evidence="1">Uncharacterized protein</fullName>
    </submittedName>
</protein>